<keyword evidence="2" id="KW-1185">Reference proteome</keyword>
<dbReference type="Proteomes" id="UP000076532">
    <property type="component" value="Unassembled WGS sequence"/>
</dbReference>
<dbReference type="AlphaFoldDB" id="A0A166ILR0"/>
<accession>A0A166ILR0</accession>
<name>A0A166ILR0_9AGAM</name>
<proteinExistence type="predicted"/>
<sequence length="100" mass="11084">MKLGHRASLSPSLFGTFSLRVYFSREIIPMVKTRHFDTGTSRFAMERRRASCKVSGPIVPVGSKRSPCRGTSLLPRRSERNATLMLTGLPCALPLFTTAN</sequence>
<evidence type="ECO:0000313" key="1">
    <source>
        <dbReference type="EMBL" id="KZP19958.1"/>
    </source>
</evidence>
<gene>
    <name evidence="1" type="ORF">FIBSPDRAFT_553710</name>
</gene>
<protein>
    <submittedName>
        <fullName evidence="1">Uncharacterized protein</fullName>
    </submittedName>
</protein>
<dbReference type="EMBL" id="KV417559">
    <property type="protein sequence ID" value="KZP19958.1"/>
    <property type="molecule type" value="Genomic_DNA"/>
</dbReference>
<reference evidence="1 2" key="1">
    <citation type="journal article" date="2016" name="Mol. Biol. Evol.">
        <title>Comparative Genomics of Early-Diverging Mushroom-Forming Fungi Provides Insights into the Origins of Lignocellulose Decay Capabilities.</title>
        <authorList>
            <person name="Nagy L.G."/>
            <person name="Riley R."/>
            <person name="Tritt A."/>
            <person name="Adam C."/>
            <person name="Daum C."/>
            <person name="Floudas D."/>
            <person name="Sun H."/>
            <person name="Yadav J.S."/>
            <person name="Pangilinan J."/>
            <person name="Larsson K.H."/>
            <person name="Matsuura K."/>
            <person name="Barry K."/>
            <person name="Labutti K."/>
            <person name="Kuo R."/>
            <person name="Ohm R.A."/>
            <person name="Bhattacharya S.S."/>
            <person name="Shirouzu T."/>
            <person name="Yoshinaga Y."/>
            <person name="Martin F.M."/>
            <person name="Grigoriev I.V."/>
            <person name="Hibbett D.S."/>
        </authorList>
    </citation>
    <scope>NUCLEOTIDE SEQUENCE [LARGE SCALE GENOMIC DNA]</scope>
    <source>
        <strain evidence="1 2">CBS 109695</strain>
    </source>
</reference>
<organism evidence="1 2">
    <name type="scientific">Athelia psychrophila</name>
    <dbReference type="NCBI Taxonomy" id="1759441"/>
    <lineage>
        <taxon>Eukaryota</taxon>
        <taxon>Fungi</taxon>
        <taxon>Dikarya</taxon>
        <taxon>Basidiomycota</taxon>
        <taxon>Agaricomycotina</taxon>
        <taxon>Agaricomycetes</taxon>
        <taxon>Agaricomycetidae</taxon>
        <taxon>Atheliales</taxon>
        <taxon>Atheliaceae</taxon>
        <taxon>Athelia</taxon>
    </lineage>
</organism>
<evidence type="ECO:0000313" key="2">
    <source>
        <dbReference type="Proteomes" id="UP000076532"/>
    </source>
</evidence>